<dbReference type="PANTHER" id="PTHR10953:SF102">
    <property type="entry name" value="ADENYLYLTRANSFERASE AND SULFURTRANSFERASE MOCS3"/>
    <property type="match status" value="1"/>
</dbReference>
<organism evidence="2 3">
    <name type="scientific">Paracoccus denitrificans (strain Pd 1222)</name>
    <dbReference type="NCBI Taxonomy" id="318586"/>
    <lineage>
        <taxon>Bacteria</taxon>
        <taxon>Pseudomonadati</taxon>
        <taxon>Pseudomonadota</taxon>
        <taxon>Alphaproteobacteria</taxon>
        <taxon>Rhodobacterales</taxon>
        <taxon>Paracoccaceae</taxon>
        <taxon>Paracoccus</taxon>
    </lineage>
</organism>
<sequence length="371" mass="39138">MPFRNPLLPEHFLAWAEPPDEGGDELLRIVSWRRALTLKGHSFREFSREVVPLLDGRTGIDRICDEVADIFAREDLEAALEMLGGQGVVVEGGGADAAALPAGLQPQLAWLSEAAPEGRAAQRHLTAARVVLFGGGGPGAAAARGLAAAGIGELLIVDPAEVGASDSYFSPLFRPGDAGSLRAEALADALAELAPDCRIRTRTTRPDSPQDIAALIEGAAMVLCCLDAGELNLALKLNRACRDLGMRWLAGGMEGLDLVVGPGFSGDPDAACYMCWRMREVACAANPQARFALERHLDRLRRDLSARRENLAMGADIVGGMMAAEAVAVLTGAGEPALDGRFLVVELPGLRQEKHGVLRKPGCPVCGGTAR</sequence>
<feature type="domain" description="THIF-type NAD/FAD binding fold" evidence="1">
    <location>
        <begin position="118"/>
        <end position="364"/>
    </location>
</feature>
<dbReference type="PANTHER" id="PTHR10953">
    <property type="entry name" value="UBIQUITIN-ACTIVATING ENZYME E1"/>
    <property type="match status" value="1"/>
</dbReference>
<dbReference type="AlphaFoldDB" id="A1B9R7"/>
<dbReference type="GO" id="GO:0005737">
    <property type="term" value="C:cytoplasm"/>
    <property type="evidence" value="ECO:0007669"/>
    <property type="project" value="TreeGrafter"/>
</dbReference>
<dbReference type="GO" id="GO:0008641">
    <property type="term" value="F:ubiquitin-like modifier activating enzyme activity"/>
    <property type="evidence" value="ECO:0007669"/>
    <property type="project" value="InterPro"/>
</dbReference>
<evidence type="ECO:0000313" key="2">
    <source>
        <dbReference type="EMBL" id="ABL72261.1"/>
    </source>
</evidence>
<dbReference type="KEGG" id="pde:Pden_4197"/>
<dbReference type="HOGENOM" id="CLU_732887_0_0_5"/>
<dbReference type="Pfam" id="PF00899">
    <property type="entry name" value="ThiF"/>
    <property type="match status" value="1"/>
</dbReference>
<dbReference type="SUPFAM" id="SSF69572">
    <property type="entry name" value="Activating enzymes of the ubiquitin-like proteins"/>
    <property type="match status" value="1"/>
</dbReference>
<accession>A1B9R7</accession>
<dbReference type="InterPro" id="IPR035985">
    <property type="entry name" value="Ubiquitin-activating_enz"/>
</dbReference>
<name>A1B9R7_PARDP</name>
<proteinExistence type="predicted"/>
<reference evidence="3" key="1">
    <citation type="submission" date="2006-12" db="EMBL/GenBank/DDBJ databases">
        <title>Complete sequence of chromosome 2 of Paracoccus denitrificans PD1222.</title>
        <authorList>
            <person name="Copeland A."/>
            <person name="Lucas S."/>
            <person name="Lapidus A."/>
            <person name="Barry K."/>
            <person name="Detter J.C."/>
            <person name="Glavina del Rio T."/>
            <person name="Hammon N."/>
            <person name="Israni S."/>
            <person name="Dalin E."/>
            <person name="Tice H."/>
            <person name="Pitluck S."/>
            <person name="Munk A.C."/>
            <person name="Brettin T."/>
            <person name="Bruce D."/>
            <person name="Han C."/>
            <person name="Tapia R."/>
            <person name="Gilna P."/>
            <person name="Schmutz J."/>
            <person name="Larimer F."/>
            <person name="Land M."/>
            <person name="Hauser L."/>
            <person name="Kyrpides N."/>
            <person name="Lykidis A."/>
            <person name="Spiro S."/>
            <person name="Richardson D.J."/>
            <person name="Moir J.W.B."/>
            <person name="Ferguson S.J."/>
            <person name="van Spanning R.J.M."/>
            <person name="Richardson P."/>
        </authorList>
    </citation>
    <scope>NUCLEOTIDE SEQUENCE [LARGE SCALE GENOMIC DNA]</scope>
    <source>
        <strain evidence="3">Pd 1222</strain>
    </source>
</reference>
<dbReference type="NCBIfam" id="TIGR03882">
    <property type="entry name" value="cyclo_dehyd_2"/>
    <property type="match status" value="1"/>
</dbReference>
<gene>
    <name evidence="2" type="ordered locus">Pden_4197</name>
</gene>
<dbReference type="InterPro" id="IPR022291">
    <property type="entry name" value="Bacteriocin_synth_cyclodeHase"/>
</dbReference>
<dbReference type="STRING" id="318586.Pden_4197"/>
<dbReference type="GO" id="GO:0016779">
    <property type="term" value="F:nucleotidyltransferase activity"/>
    <property type="evidence" value="ECO:0007669"/>
    <property type="project" value="TreeGrafter"/>
</dbReference>
<evidence type="ECO:0000313" key="3">
    <source>
        <dbReference type="Proteomes" id="UP000000361"/>
    </source>
</evidence>
<dbReference type="Gene3D" id="3.40.50.720">
    <property type="entry name" value="NAD(P)-binding Rossmann-like Domain"/>
    <property type="match status" value="1"/>
</dbReference>
<dbReference type="InterPro" id="IPR000594">
    <property type="entry name" value="ThiF_NAD_FAD-bd"/>
</dbReference>
<dbReference type="GO" id="GO:0004792">
    <property type="term" value="F:thiosulfate-cyanide sulfurtransferase activity"/>
    <property type="evidence" value="ECO:0007669"/>
    <property type="project" value="TreeGrafter"/>
</dbReference>
<dbReference type="EnsemblBacteria" id="ABL72261">
    <property type="protein sequence ID" value="ABL72261"/>
    <property type="gene ID" value="Pden_4197"/>
</dbReference>
<dbReference type="eggNOG" id="COG0476">
    <property type="taxonomic scope" value="Bacteria"/>
</dbReference>
<dbReference type="Gene3D" id="3.90.930.60">
    <property type="match status" value="1"/>
</dbReference>
<dbReference type="Proteomes" id="UP000000361">
    <property type="component" value="Chromosome 2"/>
</dbReference>
<evidence type="ECO:0000259" key="1">
    <source>
        <dbReference type="Pfam" id="PF00899"/>
    </source>
</evidence>
<protein>
    <submittedName>
        <fullName evidence="2">UBA/THIF-type NAD/FAD binding protein</fullName>
    </submittedName>
</protein>
<dbReference type="EMBL" id="CP000490">
    <property type="protein sequence ID" value="ABL72261.1"/>
    <property type="molecule type" value="Genomic_DNA"/>
</dbReference>
<dbReference type="InterPro" id="IPR045886">
    <property type="entry name" value="ThiF/MoeB/HesA"/>
</dbReference>
<keyword evidence="3" id="KW-1185">Reference proteome</keyword>